<evidence type="ECO:0000256" key="7">
    <source>
        <dbReference type="SAM" id="MobiDB-lite"/>
    </source>
</evidence>
<feature type="region of interest" description="Disordered" evidence="7">
    <location>
        <begin position="22"/>
        <end position="55"/>
    </location>
</feature>
<dbReference type="PANTHER" id="PTHR14482:SF0">
    <property type="entry name" value="PROTEIN CUSTOS"/>
    <property type="match status" value="1"/>
</dbReference>
<reference evidence="8" key="1">
    <citation type="journal article" date="2024" name="Gigascience">
        <title>Chromosome-level genome of the poultry shaft louse Menopon gallinae provides insight into the host-switching and adaptive evolution of parasitic lice.</title>
        <authorList>
            <person name="Xu Y."/>
            <person name="Ma L."/>
            <person name="Liu S."/>
            <person name="Liang Y."/>
            <person name="Liu Q."/>
            <person name="He Z."/>
            <person name="Tian L."/>
            <person name="Duan Y."/>
            <person name="Cai W."/>
            <person name="Li H."/>
            <person name="Song F."/>
        </authorList>
    </citation>
    <scope>NUCLEOTIDE SEQUENCE</scope>
    <source>
        <strain evidence="8">Cailab_2023a</strain>
    </source>
</reference>
<evidence type="ECO:0000313" key="8">
    <source>
        <dbReference type="EMBL" id="KAL0266962.1"/>
    </source>
</evidence>
<protein>
    <recommendedName>
        <fullName evidence="3">Protein CUSTOS</fullName>
    </recommendedName>
</protein>
<keyword evidence="6" id="KW-0539">Nucleus</keyword>
<evidence type="ECO:0000256" key="5">
    <source>
        <dbReference type="ARBA" id="ARBA00022687"/>
    </source>
</evidence>
<evidence type="ECO:0000256" key="3">
    <source>
        <dbReference type="ARBA" id="ARBA00013465"/>
    </source>
</evidence>
<dbReference type="EMBL" id="JARGDH010000005">
    <property type="protein sequence ID" value="KAL0266962.1"/>
    <property type="molecule type" value="Genomic_DNA"/>
</dbReference>
<dbReference type="Pfam" id="PF23999">
    <property type="entry name" value="CUSTOS"/>
    <property type="match status" value="1"/>
</dbReference>
<proteinExistence type="inferred from homology"/>
<accession>A0AAW2HB44</accession>
<evidence type="ECO:0000256" key="1">
    <source>
        <dbReference type="ARBA" id="ARBA00004259"/>
    </source>
</evidence>
<evidence type="ECO:0000256" key="4">
    <source>
        <dbReference type="ARBA" id="ARBA00022473"/>
    </source>
</evidence>
<dbReference type="GO" id="GO:0005635">
    <property type="term" value="C:nuclear envelope"/>
    <property type="evidence" value="ECO:0007669"/>
    <property type="project" value="UniProtKB-SubCell"/>
</dbReference>
<comment type="subcellular location">
    <subcellularLocation>
        <location evidence="1">Nucleus envelope</location>
    </subcellularLocation>
</comment>
<evidence type="ECO:0000256" key="6">
    <source>
        <dbReference type="ARBA" id="ARBA00023242"/>
    </source>
</evidence>
<dbReference type="InterPro" id="IPR026694">
    <property type="entry name" value="CUSTOS"/>
</dbReference>
<dbReference type="GO" id="GO:0016055">
    <property type="term" value="P:Wnt signaling pathway"/>
    <property type="evidence" value="ECO:0007669"/>
    <property type="project" value="UniProtKB-KW"/>
</dbReference>
<name>A0AAW2HB44_9NEOP</name>
<keyword evidence="5" id="KW-0879">Wnt signaling pathway</keyword>
<dbReference type="AlphaFoldDB" id="A0AAW2HB44"/>
<feature type="compositionally biased region" description="Polar residues" evidence="7">
    <location>
        <begin position="22"/>
        <end position="32"/>
    </location>
</feature>
<gene>
    <name evidence="8" type="ORF">PYX00_009361</name>
</gene>
<keyword evidence="4" id="KW-0217">Developmental protein</keyword>
<dbReference type="PANTHER" id="PTHR14482">
    <property type="entry name" value="CHROMOSOME 12 ORF 43 HOMOLOG"/>
    <property type="match status" value="1"/>
</dbReference>
<comment type="caution">
    <text evidence="8">The sequence shown here is derived from an EMBL/GenBank/DDBJ whole genome shotgun (WGS) entry which is preliminary data.</text>
</comment>
<organism evidence="8">
    <name type="scientific">Menopon gallinae</name>
    <name type="common">poultry shaft louse</name>
    <dbReference type="NCBI Taxonomy" id="328185"/>
    <lineage>
        <taxon>Eukaryota</taxon>
        <taxon>Metazoa</taxon>
        <taxon>Ecdysozoa</taxon>
        <taxon>Arthropoda</taxon>
        <taxon>Hexapoda</taxon>
        <taxon>Insecta</taxon>
        <taxon>Pterygota</taxon>
        <taxon>Neoptera</taxon>
        <taxon>Paraneoptera</taxon>
        <taxon>Psocodea</taxon>
        <taxon>Troctomorpha</taxon>
        <taxon>Phthiraptera</taxon>
        <taxon>Amblycera</taxon>
        <taxon>Menoponidae</taxon>
        <taxon>Menopon</taxon>
    </lineage>
</organism>
<sequence>MSSSSEEENECLKEAVDPTFFSNDLFSSNKSPQETKEAPKLPPSLRHQQQPKSFNPLEIRVTPEFRAHVSKHLNKLLDRLIDYTNETQKTKCKSKHRSKNILLLQKRLSSTKENEEELMMTMTVVMRRGGQGKWQSQQSGFSVVKQQKAGLHALKGN</sequence>
<comment type="similarity">
    <text evidence="2">Belongs to the CUSTOS family.</text>
</comment>
<evidence type="ECO:0000256" key="2">
    <source>
        <dbReference type="ARBA" id="ARBA00008632"/>
    </source>
</evidence>